<dbReference type="AlphaFoldDB" id="A0AAE2YRX8"/>
<dbReference type="InterPro" id="IPR004846">
    <property type="entry name" value="T2SS/T3SS_dom"/>
</dbReference>
<evidence type="ECO:0000256" key="3">
    <source>
        <dbReference type="SAM" id="SignalP"/>
    </source>
</evidence>
<evidence type="ECO:0000259" key="5">
    <source>
        <dbReference type="Pfam" id="PF13629"/>
    </source>
</evidence>
<dbReference type="Proteomes" id="UP001197378">
    <property type="component" value="Unassembled WGS sequence"/>
</dbReference>
<reference evidence="6" key="1">
    <citation type="journal article" date="2021" name="ISME J.">
        <title>Genomic evolution of the class Acidithiobacillia: deep-branching Proteobacteria living in extreme acidic conditions.</title>
        <authorList>
            <person name="Moya-Beltran A."/>
            <person name="Beard S."/>
            <person name="Rojas-Villalobos C."/>
            <person name="Issotta F."/>
            <person name="Gallardo Y."/>
            <person name="Ulloa R."/>
            <person name="Giaveno A."/>
            <person name="Degli Esposti M."/>
            <person name="Johnson D.B."/>
            <person name="Quatrini R."/>
        </authorList>
    </citation>
    <scope>NUCLEOTIDE SEQUENCE</scope>
    <source>
        <strain evidence="6">VAN18-1</strain>
    </source>
</reference>
<dbReference type="Pfam" id="PF00263">
    <property type="entry name" value="Secretin"/>
    <property type="match status" value="1"/>
</dbReference>
<dbReference type="PRINTS" id="PR00811">
    <property type="entry name" value="BCTERIALGSPD"/>
</dbReference>
<dbReference type="InterPro" id="IPR032789">
    <property type="entry name" value="T2SS-T3SS_pil_N"/>
</dbReference>
<evidence type="ECO:0000256" key="1">
    <source>
        <dbReference type="RuleBase" id="RU004003"/>
    </source>
</evidence>
<dbReference type="InterPro" id="IPR001775">
    <property type="entry name" value="GspD/PilQ"/>
</dbReference>
<proteinExistence type="inferred from homology"/>
<feature type="chain" id="PRO_5042206968" evidence="3">
    <location>
        <begin position="23"/>
        <end position="506"/>
    </location>
</feature>
<evidence type="ECO:0000259" key="4">
    <source>
        <dbReference type="Pfam" id="PF00263"/>
    </source>
</evidence>
<feature type="signal peptide" evidence="3">
    <location>
        <begin position="1"/>
        <end position="22"/>
    </location>
</feature>
<feature type="domain" description="Pilus formation protein N-terminal" evidence="5">
    <location>
        <begin position="26"/>
        <end position="92"/>
    </location>
</feature>
<dbReference type="EMBL" id="JAAXYO010000188">
    <property type="protein sequence ID" value="MBU2789239.1"/>
    <property type="molecule type" value="Genomic_DNA"/>
</dbReference>
<comment type="caution">
    <text evidence="6">The sequence shown here is derived from an EMBL/GenBank/DDBJ whole genome shotgun (WGS) entry which is preliminary data.</text>
</comment>
<comment type="similarity">
    <text evidence="1">Belongs to the bacterial secretin family.</text>
</comment>
<name>A0AAE2YRX8_9PROT</name>
<dbReference type="GO" id="GO:0009306">
    <property type="term" value="P:protein secretion"/>
    <property type="evidence" value="ECO:0007669"/>
    <property type="project" value="InterPro"/>
</dbReference>
<dbReference type="GO" id="GO:0015627">
    <property type="term" value="C:type II protein secretion system complex"/>
    <property type="evidence" value="ECO:0007669"/>
    <property type="project" value="TreeGrafter"/>
</dbReference>
<keyword evidence="7" id="KW-1185">Reference proteome</keyword>
<dbReference type="Pfam" id="PF13629">
    <property type="entry name" value="T2SS-T3SS_pil_N"/>
    <property type="match status" value="1"/>
</dbReference>
<dbReference type="RefSeq" id="WP_215870793.1">
    <property type="nucleotide sequence ID" value="NZ_JAAXYO010000188.1"/>
</dbReference>
<feature type="compositionally biased region" description="Polar residues" evidence="2">
    <location>
        <begin position="497"/>
        <end position="506"/>
    </location>
</feature>
<dbReference type="InterPro" id="IPR050810">
    <property type="entry name" value="Bact_Secretion_Sys_Channel"/>
</dbReference>
<feature type="domain" description="Type II/III secretion system secretin-like" evidence="4">
    <location>
        <begin position="268"/>
        <end position="428"/>
    </location>
</feature>
<sequence>MLLGKKLLPVLISTLLAAPALAAEDPTLDLYAGQVRVIPTKPVKRVAVGDGKVLSTTVVDGRELLLLGDGEGETSLRVWFKDGGEDAYRVLVAPKNVGRAAAEMRELLTNSSTPVTVRIVGDHVVMDGKNLPATLLARITQLQTLYPKTIVLASPAPFKMEKMVWLDVNVLEIKKTALENLGVDWTKQIAGPFVGYGKDFVGPRNVPLVPLGQDLTQPPVAGTGIRLTPTPPGLDGVIDLTNLARPIAGVSNVGIITGMLSKINLAMSKGDAYQIANPQLSTRSGGETKFLAGGQVPILQALASGTAAFQNVTYKNYGIQLDFKPQVDDDNNITMHVLADVSDIDPSTSVVLNGLNVPGFLTRRSEADINVGDGQTMVISGLVNPKTAKSASQLPWLGDIPILGNLFKSTDFQAGSTDLVILVTPRVVSPASLENIRQVSRAVGMKDEFKNTLPKNSPILGAVDNTLGSRVPYPETQALPAPHPQPPLVVTQPRPNPTVTDPSTKE</sequence>
<organism evidence="6 7">
    <name type="scientific">Igneacidithiobacillus copahuensis</name>
    <dbReference type="NCBI Taxonomy" id="2724909"/>
    <lineage>
        <taxon>Bacteria</taxon>
        <taxon>Pseudomonadati</taxon>
        <taxon>Pseudomonadota</taxon>
        <taxon>Acidithiobacillia</taxon>
        <taxon>Acidithiobacillales</taxon>
        <taxon>Acidithiobacillaceae</taxon>
        <taxon>Igneacidithiobacillus</taxon>
    </lineage>
</organism>
<accession>A0AAE2YRX8</accession>
<evidence type="ECO:0000313" key="7">
    <source>
        <dbReference type="Proteomes" id="UP001197378"/>
    </source>
</evidence>
<protein>
    <submittedName>
        <fullName evidence="6">Type II and III secretion system protein</fullName>
    </submittedName>
</protein>
<keyword evidence="3" id="KW-0732">Signal</keyword>
<feature type="region of interest" description="Disordered" evidence="2">
    <location>
        <begin position="471"/>
        <end position="506"/>
    </location>
</feature>
<evidence type="ECO:0000256" key="2">
    <source>
        <dbReference type="SAM" id="MobiDB-lite"/>
    </source>
</evidence>
<dbReference type="PANTHER" id="PTHR30332">
    <property type="entry name" value="PROBABLE GENERAL SECRETION PATHWAY PROTEIN D"/>
    <property type="match status" value="1"/>
</dbReference>
<evidence type="ECO:0000313" key="6">
    <source>
        <dbReference type="EMBL" id="MBU2789239.1"/>
    </source>
</evidence>
<gene>
    <name evidence="6" type="ORF">HFQ13_13690</name>
</gene>
<dbReference type="PANTHER" id="PTHR30332:SF17">
    <property type="entry name" value="TYPE IV PILIATION SYSTEM PROTEIN DR_0774-RELATED"/>
    <property type="match status" value="1"/>
</dbReference>